<dbReference type="EMBL" id="BOPF01000028">
    <property type="protein sequence ID" value="GIJ49557.1"/>
    <property type="molecule type" value="Genomic_DNA"/>
</dbReference>
<dbReference type="Proteomes" id="UP000619260">
    <property type="component" value="Unassembled WGS sequence"/>
</dbReference>
<proteinExistence type="predicted"/>
<sequence length="296" mass="30531">METQPAPGGRPPDEHLRLGQYLVGALPAAEREAFETHLARCRECLAEAERLEPVLDMLALVPPDEAEALVAAYAPPEAPGSPRRTPNAAPRRNEAVASPVRPRPTGTSGRRESTTPRENGGPRVSAPARGAAPRSPAGRPKGGTRPKRGRRNGILIGAVALVLVLSGIGLGWSIMRGGGTPGQDVTLAATGTDLTSGVSLSVRVVGNGRTSTVAATVGGLPAGERHQLLAVNTNGESFLLSDWTAAAGIQDITGECDAPVDSLSFFSITKLDGSVLVTAHINRGRPATSGQPASPR</sequence>
<comment type="caution">
    <text evidence="6">The sequence shown here is derived from an EMBL/GenBank/DDBJ whole genome shotgun (WGS) entry which is preliminary data.</text>
</comment>
<keyword evidence="4" id="KW-0472">Membrane</keyword>
<dbReference type="AlphaFoldDB" id="A0A8J4DUW1"/>
<evidence type="ECO:0000313" key="6">
    <source>
        <dbReference type="EMBL" id="GIJ49557.1"/>
    </source>
</evidence>
<dbReference type="InterPro" id="IPR027383">
    <property type="entry name" value="Znf_put"/>
</dbReference>
<keyword evidence="4" id="KW-1133">Transmembrane helix</keyword>
<accession>A0A8J4DUW1</accession>
<keyword evidence="7" id="KW-1185">Reference proteome</keyword>
<feature type="region of interest" description="Disordered" evidence="3">
    <location>
        <begin position="74"/>
        <end position="150"/>
    </location>
</feature>
<gene>
    <name evidence="6" type="ORF">Val02_64430</name>
</gene>
<protein>
    <recommendedName>
        <fullName evidence="5">Putative zinc-finger domain-containing protein</fullName>
    </recommendedName>
</protein>
<feature type="compositionally biased region" description="Low complexity" evidence="3">
    <location>
        <begin position="121"/>
        <end position="139"/>
    </location>
</feature>
<feature type="transmembrane region" description="Helical" evidence="4">
    <location>
        <begin position="154"/>
        <end position="175"/>
    </location>
</feature>
<evidence type="ECO:0000256" key="3">
    <source>
        <dbReference type="SAM" id="MobiDB-lite"/>
    </source>
</evidence>
<dbReference type="Gene3D" id="1.10.10.1320">
    <property type="entry name" value="Anti-sigma factor, zinc-finger domain"/>
    <property type="match status" value="1"/>
</dbReference>
<evidence type="ECO:0000256" key="2">
    <source>
        <dbReference type="ARBA" id="ARBA00023163"/>
    </source>
</evidence>
<evidence type="ECO:0000256" key="4">
    <source>
        <dbReference type="SAM" id="Phobius"/>
    </source>
</evidence>
<name>A0A8J4DUW1_9ACTN</name>
<dbReference type="RefSeq" id="WP_203903020.1">
    <property type="nucleotide sequence ID" value="NZ_BOPF01000028.1"/>
</dbReference>
<reference evidence="6" key="1">
    <citation type="submission" date="2021-01" db="EMBL/GenBank/DDBJ databases">
        <title>Whole genome shotgun sequence of Virgisporangium aliadipatigenens NBRC 105644.</title>
        <authorList>
            <person name="Komaki H."/>
            <person name="Tamura T."/>
        </authorList>
    </citation>
    <scope>NUCLEOTIDE SEQUENCE</scope>
    <source>
        <strain evidence="6">NBRC 105644</strain>
    </source>
</reference>
<keyword evidence="2" id="KW-0804">Transcription</keyword>
<keyword evidence="4" id="KW-0812">Transmembrane</keyword>
<organism evidence="6 7">
    <name type="scientific">Virgisporangium aliadipatigenens</name>
    <dbReference type="NCBI Taxonomy" id="741659"/>
    <lineage>
        <taxon>Bacteria</taxon>
        <taxon>Bacillati</taxon>
        <taxon>Actinomycetota</taxon>
        <taxon>Actinomycetes</taxon>
        <taxon>Micromonosporales</taxon>
        <taxon>Micromonosporaceae</taxon>
        <taxon>Virgisporangium</taxon>
    </lineage>
</organism>
<keyword evidence="1" id="KW-0805">Transcription regulation</keyword>
<dbReference type="Pfam" id="PF13490">
    <property type="entry name" value="zf-HC2"/>
    <property type="match status" value="1"/>
</dbReference>
<evidence type="ECO:0000256" key="1">
    <source>
        <dbReference type="ARBA" id="ARBA00023015"/>
    </source>
</evidence>
<feature type="domain" description="Putative zinc-finger" evidence="5">
    <location>
        <begin position="17"/>
        <end position="44"/>
    </location>
</feature>
<evidence type="ECO:0000313" key="7">
    <source>
        <dbReference type="Proteomes" id="UP000619260"/>
    </source>
</evidence>
<dbReference type="InterPro" id="IPR041916">
    <property type="entry name" value="Anti_sigma_zinc_sf"/>
</dbReference>
<evidence type="ECO:0000259" key="5">
    <source>
        <dbReference type="Pfam" id="PF13490"/>
    </source>
</evidence>